<protein>
    <recommendedName>
        <fullName evidence="3">SbsA Ig-like domain-containing protein</fullName>
    </recommendedName>
</protein>
<feature type="chain" id="PRO_5037260944" description="SbsA Ig-like domain-containing protein" evidence="2">
    <location>
        <begin position="23"/>
        <end position="537"/>
    </location>
</feature>
<reference evidence="4" key="1">
    <citation type="submission" date="2019-07" db="EMBL/GenBank/DDBJ databases">
        <authorList>
            <person name="De-Chao Zhang Q."/>
        </authorList>
    </citation>
    <scope>NUCLEOTIDE SEQUENCE</scope>
    <source>
        <strain evidence="4">TP-CH-4</strain>
    </source>
</reference>
<feature type="domain" description="SbsA Ig-like" evidence="3">
    <location>
        <begin position="33"/>
        <end position="135"/>
    </location>
</feature>
<accession>A0A967AQZ9</accession>
<evidence type="ECO:0000256" key="1">
    <source>
        <dbReference type="ARBA" id="ARBA00022729"/>
    </source>
</evidence>
<evidence type="ECO:0000313" key="5">
    <source>
        <dbReference type="Proteomes" id="UP000707206"/>
    </source>
</evidence>
<evidence type="ECO:0000256" key="2">
    <source>
        <dbReference type="SAM" id="SignalP"/>
    </source>
</evidence>
<feature type="signal peptide" evidence="2">
    <location>
        <begin position="1"/>
        <end position="22"/>
    </location>
</feature>
<dbReference type="AlphaFoldDB" id="A0A967AQZ9"/>
<sequence length="537" mass="61339">MMRRFLAGLFLFFMVSALWQCAKRGSPTGGPKDEAPPILLRSDPDNMTVNFKTNKIKLYFDEYVKLENLQEQLIVSPPLKYLPEITPQGGTGKVVEVTIKDTLKENTTYTFNFGQSIVDNNEGNPYPFLTYVFSTGDFIDSLTLNGVVKDALNKKADDFISVMLYEIDSMYTDSTVFQRPPNYITNTLDSAIIFKISNIKEGRYALFALKDEAKNNVFDQNTDKIGFVEDTISIPTDSTYLLNLFREIPDYNLSVPSFAASNKIIFGYYGDGKEVKIEPMSALPDTVRTKVLRERDKDTLNFWFTPFETDSILFTVTNEAYQRIDTFNVKTRKVAIDSLVLNPNFRGTYNFNDSFHIAANIPLTSIDSTQIQVIDKDSIPVPFQVDLDSIENKVDFDFEVEPNQTYNIELLPGAITDFFEGTNDSLLYSLSTKSPADYANLTVNLEGAVTYPLILQLTNEQGETQIEQYAEQPRAFQFNNIEPGIYIVRVIFDTNQNRKWDTGNFLQRLQPEKVSYYPKPIELRANWEMIETFTLIE</sequence>
<name>A0A967AQZ9_9FLAO</name>
<evidence type="ECO:0000313" key="4">
    <source>
        <dbReference type="EMBL" id="NHF58791.1"/>
    </source>
</evidence>
<gene>
    <name evidence="4" type="ORF">FK220_005535</name>
</gene>
<proteinExistence type="predicted"/>
<organism evidence="4 5">
    <name type="scientific">Pelagihabitans pacificus</name>
    <dbReference type="NCBI Taxonomy" id="2696054"/>
    <lineage>
        <taxon>Bacteria</taxon>
        <taxon>Pseudomonadati</taxon>
        <taxon>Bacteroidota</taxon>
        <taxon>Flavobacteriia</taxon>
        <taxon>Flavobacteriales</taxon>
        <taxon>Flavobacteriaceae</taxon>
        <taxon>Pelagihabitans</taxon>
    </lineage>
</organism>
<dbReference type="EMBL" id="VIKU02000001">
    <property type="protein sequence ID" value="NHF58791.1"/>
    <property type="molecule type" value="Genomic_DNA"/>
</dbReference>
<dbReference type="InterPro" id="IPR032812">
    <property type="entry name" value="SbsA_Ig"/>
</dbReference>
<comment type="caution">
    <text evidence="4">The sequence shown here is derived from an EMBL/GenBank/DDBJ whole genome shotgun (WGS) entry which is preliminary data.</text>
</comment>
<keyword evidence="5" id="KW-1185">Reference proteome</keyword>
<dbReference type="Pfam" id="PF13205">
    <property type="entry name" value="Big_5"/>
    <property type="match status" value="1"/>
</dbReference>
<keyword evidence="1 2" id="KW-0732">Signal</keyword>
<evidence type="ECO:0000259" key="3">
    <source>
        <dbReference type="Pfam" id="PF13205"/>
    </source>
</evidence>
<dbReference type="Proteomes" id="UP000707206">
    <property type="component" value="Unassembled WGS sequence"/>
</dbReference>
<reference evidence="4" key="2">
    <citation type="submission" date="2020-03" db="EMBL/GenBank/DDBJ databases">
        <title>Flavobacteriaceae bacterium strain TP-CH-4, a member of the family Flavobacteriaceae isolated from a deep-sea seamount.</title>
        <authorList>
            <person name="Zhang D.-C."/>
        </authorList>
    </citation>
    <scope>NUCLEOTIDE SEQUENCE</scope>
    <source>
        <strain evidence="4">TP-CH-4</strain>
    </source>
</reference>